<comment type="similarity">
    <text evidence="1">Belongs to the PhzF family.</text>
</comment>
<evidence type="ECO:0000313" key="5">
    <source>
        <dbReference type="Proteomes" id="UP000069697"/>
    </source>
</evidence>
<dbReference type="PANTHER" id="PTHR13774">
    <property type="entry name" value="PHENAZINE BIOSYNTHESIS PROTEIN"/>
    <property type="match status" value="1"/>
</dbReference>
<dbReference type="AlphaFoldDB" id="A0A124DXA3"/>
<dbReference type="GO" id="GO:0016853">
    <property type="term" value="F:isomerase activity"/>
    <property type="evidence" value="ECO:0007669"/>
    <property type="project" value="UniProtKB-KW"/>
</dbReference>
<dbReference type="NCBIfam" id="TIGR00654">
    <property type="entry name" value="PhzF_family"/>
    <property type="match status" value="1"/>
</dbReference>
<reference evidence="5" key="2">
    <citation type="submission" date="2016-01" db="EMBL/GenBank/DDBJ databases">
        <title>Draft Genome Sequence of Paenibacillus amylolyticus Heshi-A3 that Was Isolated from Fermented Rice Bran with Aging Salted Mackerel, Which Was Named Heshiko as Traditional Fermented Seafood in Japan.</title>
        <authorList>
            <person name="Akuzawa S."/>
            <person name="Nakagawa J."/>
            <person name="Kanekatsu T."/>
            <person name="Kubota E."/>
            <person name="Ohtake R."/>
            <person name="Suzuki T."/>
            <person name="Kanesaki Y."/>
        </authorList>
    </citation>
    <scope>NUCLEOTIDE SEQUENCE [LARGE SCALE GENOMIC DNA]</scope>
    <source>
        <strain evidence="5">Heshi-A3</strain>
    </source>
</reference>
<evidence type="ECO:0000256" key="2">
    <source>
        <dbReference type="ARBA" id="ARBA00023235"/>
    </source>
</evidence>
<keyword evidence="2" id="KW-0413">Isomerase</keyword>
<gene>
    <name evidence="4" type="ORF">PAHA3_0519</name>
</gene>
<name>A0A124DXA3_PAEAM</name>
<dbReference type="SUPFAM" id="SSF54506">
    <property type="entry name" value="Diaminopimelate epimerase-like"/>
    <property type="match status" value="1"/>
</dbReference>
<evidence type="ECO:0000313" key="4">
    <source>
        <dbReference type="EMBL" id="GAS80449.1"/>
    </source>
</evidence>
<dbReference type="InterPro" id="IPR003719">
    <property type="entry name" value="Phenazine_PhzF-like"/>
</dbReference>
<dbReference type="PIRSF" id="PIRSF016184">
    <property type="entry name" value="PhzC_PhzF"/>
    <property type="match status" value="1"/>
</dbReference>
<evidence type="ECO:0000256" key="1">
    <source>
        <dbReference type="ARBA" id="ARBA00008270"/>
    </source>
</evidence>
<dbReference type="GO" id="GO:0005737">
    <property type="term" value="C:cytoplasm"/>
    <property type="evidence" value="ECO:0007669"/>
    <property type="project" value="TreeGrafter"/>
</dbReference>
<dbReference type="Pfam" id="PF02567">
    <property type="entry name" value="PhzC-PhzF"/>
    <property type="match status" value="1"/>
</dbReference>
<dbReference type="Proteomes" id="UP000069697">
    <property type="component" value="Unassembled WGS sequence"/>
</dbReference>
<proteinExistence type="inferred from homology"/>
<evidence type="ECO:0000256" key="3">
    <source>
        <dbReference type="PIRSR" id="PIRSR016184-1"/>
    </source>
</evidence>
<comment type="caution">
    <text evidence="4">The sequence shown here is derived from an EMBL/GenBank/DDBJ whole genome shotgun (WGS) entry which is preliminary data.</text>
</comment>
<sequence>MSEVTVYHYDAFSTVPGQGNPAGVVFDADHLSETEMQQIAYKVGFNETVFVLNSEVADVRLRYFTPGHEINLCGHATMASLYGMRTRGMLGDKELITIETNVGLLPIRFEHNADTIYMEMKQDQPQFIPFQGDIEKLVSAINLTLDDVDHSTPIVYGSTGTWTLLIPIRELSSFTKMKPDSSLFPGILLENPKASLHPFCFETRDSDAMMHARHFSSPYSGTTEDPVTGTASGVMDAYYLTYVKPEIDEVQFVVEQGHEIGRDGKVQVSVIRDGKDMDVRMKGTAVFVRELNVEHTKV</sequence>
<dbReference type="PANTHER" id="PTHR13774:SF17">
    <property type="entry name" value="PHENAZINE BIOSYNTHESIS-LIKE DOMAIN-CONTAINING PROTEIN"/>
    <property type="match status" value="1"/>
</dbReference>
<dbReference type="EMBL" id="BCNV01000001">
    <property type="protein sequence ID" value="GAS80449.1"/>
    <property type="molecule type" value="Genomic_DNA"/>
</dbReference>
<feature type="active site" evidence="3">
    <location>
        <position position="47"/>
    </location>
</feature>
<protein>
    <submittedName>
        <fullName evidence="4">Phenazine biosynthesis protein, PhzF family</fullName>
    </submittedName>
</protein>
<accession>A0A124DXA3</accession>
<dbReference type="RefSeq" id="WP_062833334.1">
    <property type="nucleotide sequence ID" value="NZ_BCNV01000001.1"/>
</dbReference>
<organism evidence="4 5">
    <name type="scientific">Paenibacillus amylolyticus</name>
    <dbReference type="NCBI Taxonomy" id="1451"/>
    <lineage>
        <taxon>Bacteria</taxon>
        <taxon>Bacillati</taxon>
        <taxon>Bacillota</taxon>
        <taxon>Bacilli</taxon>
        <taxon>Bacillales</taxon>
        <taxon>Paenibacillaceae</taxon>
        <taxon>Paenibacillus</taxon>
    </lineage>
</organism>
<reference evidence="4 5" key="1">
    <citation type="journal article" date="2016" name="Genome Announc.">
        <title>Draft Genome Sequence of Paenibacillus amylolyticus Heshi-A3, Isolated from Fermented Rice Bran in a Japanese Fermented Seafood Dish.</title>
        <authorList>
            <person name="Akuzawa S."/>
            <person name="Nagaoka J."/>
            <person name="Kanekatsu M."/>
            <person name="Kubota E."/>
            <person name="Ohtake R."/>
            <person name="Suzuki T."/>
            <person name="Kanesaki Y."/>
        </authorList>
    </citation>
    <scope>NUCLEOTIDE SEQUENCE [LARGE SCALE GENOMIC DNA]</scope>
    <source>
        <strain evidence="4 5">Heshi-A3</strain>
    </source>
</reference>
<dbReference type="Gene3D" id="3.10.310.10">
    <property type="entry name" value="Diaminopimelate Epimerase, Chain A, domain 1"/>
    <property type="match status" value="2"/>
</dbReference>